<dbReference type="Pfam" id="PF00561">
    <property type="entry name" value="Abhydrolase_1"/>
    <property type="match status" value="1"/>
</dbReference>
<evidence type="ECO:0000313" key="3">
    <source>
        <dbReference type="Proteomes" id="UP001595961"/>
    </source>
</evidence>
<keyword evidence="2" id="KW-0378">Hydrolase</keyword>
<dbReference type="InterPro" id="IPR000073">
    <property type="entry name" value="AB_hydrolase_1"/>
</dbReference>
<evidence type="ECO:0000259" key="1">
    <source>
        <dbReference type="Pfam" id="PF00561"/>
    </source>
</evidence>
<dbReference type="InterPro" id="IPR029058">
    <property type="entry name" value="AB_hydrolase_fold"/>
</dbReference>
<dbReference type="InterPro" id="IPR050266">
    <property type="entry name" value="AB_hydrolase_sf"/>
</dbReference>
<dbReference type="GO" id="GO:0016787">
    <property type="term" value="F:hydrolase activity"/>
    <property type="evidence" value="ECO:0007669"/>
    <property type="project" value="UniProtKB-KW"/>
</dbReference>
<dbReference type="RefSeq" id="WP_266149964.1">
    <property type="nucleotide sequence ID" value="NZ_CP064028.1"/>
</dbReference>
<gene>
    <name evidence="2" type="ORF">ACFO5W_00645</name>
</gene>
<feature type="domain" description="AB hydrolase-1" evidence="1">
    <location>
        <begin position="43"/>
        <end position="285"/>
    </location>
</feature>
<dbReference type="PANTHER" id="PTHR43798:SF33">
    <property type="entry name" value="HYDROLASE, PUTATIVE (AFU_ORTHOLOGUE AFUA_2G14860)-RELATED"/>
    <property type="match status" value="1"/>
</dbReference>
<dbReference type="PRINTS" id="PR00412">
    <property type="entry name" value="EPOXHYDRLASE"/>
</dbReference>
<dbReference type="Gene3D" id="3.40.50.1820">
    <property type="entry name" value="alpha/beta hydrolase"/>
    <property type="match status" value="1"/>
</dbReference>
<organism evidence="2 3">
    <name type="scientific">Dyella halodurans</name>
    <dbReference type="NCBI Taxonomy" id="1920171"/>
    <lineage>
        <taxon>Bacteria</taxon>
        <taxon>Pseudomonadati</taxon>
        <taxon>Pseudomonadota</taxon>
        <taxon>Gammaproteobacteria</taxon>
        <taxon>Lysobacterales</taxon>
        <taxon>Rhodanobacteraceae</taxon>
        <taxon>Dyella</taxon>
    </lineage>
</organism>
<comment type="caution">
    <text evidence="2">The sequence shown here is derived from an EMBL/GenBank/DDBJ whole genome shotgun (WGS) entry which is preliminary data.</text>
</comment>
<dbReference type="SUPFAM" id="SSF53474">
    <property type="entry name" value="alpha/beta-Hydrolases"/>
    <property type="match status" value="1"/>
</dbReference>
<keyword evidence="3" id="KW-1185">Reference proteome</keyword>
<dbReference type="PANTHER" id="PTHR43798">
    <property type="entry name" value="MONOACYLGLYCEROL LIPASE"/>
    <property type="match status" value="1"/>
</dbReference>
<sequence>MHEGSADSRSRVSLAEWAEAGRTMDYRGHAIFVRVAGAPGAEPLVLIHGFPTASWDWEALWSSLARRFRVYTLDMIGFGFSAKPAGYAYSLMDQATLVASFLANEGVEKYHLLAHDYGDSVAQELLARQQESGRGPRLRSAAFLNGGLFPETHRPVPVQKLLLSPLGPLVARMTTRATVAQSMRKIFGPATQPDQALIDAFWNLMTHNNGLAVAPRLIRYIIERREHRERWVGAMQHARIPLKLINGTADPVSGQHMAARYEELIPQPDVTLLENVGHYPQIEAPDAVLAAYLAFRQRIA</sequence>
<dbReference type="EMBL" id="JBHSGA010000003">
    <property type="protein sequence ID" value="MFC4525128.1"/>
    <property type="molecule type" value="Genomic_DNA"/>
</dbReference>
<dbReference type="Proteomes" id="UP001595961">
    <property type="component" value="Unassembled WGS sequence"/>
</dbReference>
<name>A0ABV9BWU8_9GAMM</name>
<protein>
    <submittedName>
        <fullName evidence="2">Alpha/beta fold hydrolase</fullName>
    </submittedName>
</protein>
<accession>A0ABV9BWU8</accession>
<dbReference type="InterPro" id="IPR000639">
    <property type="entry name" value="Epox_hydrolase-like"/>
</dbReference>
<reference evidence="3" key="1">
    <citation type="journal article" date="2019" name="Int. J. Syst. Evol. Microbiol.">
        <title>The Global Catalogue of Microorganisms (GCM) 10K type strain sequencing project: providing services to taxonomists for standard genome sequencing and annotation.</title>
        <authorList>
            <consortium name="The Broad Institute Genomics Platform"/>
            <consortium name="The Broad Institute Genome Sequencing Center for Infectious Disease"/>
            <person name="Wu L."/>
            <person name="Ma J."/>
        </authorList>
    </citation>
    <scope>NUCLEOTIDE SEQUENCE [LARGE SCALE GENOMIC DNA]</scope>
    <source>
        <strain evidence="3">CCM 4481</strain>
    </source>
</reference>
<evidence type="ECO:0000313" key="2">
    <source>
        <dbReference type="EMBL" id="MFC4525128.1"/>
    </source>
</evidence>
<proteinExistence type="predicted"/>